<evidence type="ECO:0000313" key="3">
    <source>
        <dbReference type="Proteomes" id="UP001209701"/>
    </source>
</evidence>
<dbReference type="Proteomes" id="UP001209701">
    <property type="component" value="Unassembled WGS sequence"/>
</dbReference>
<name>A0ABT2YFE1_9BURK</name>
<dbReference type="EMBL" id="JAJIRN010000005">
    <property type="protein sequence ID" value="MCV2368749.1"/>
    <property type="molecule type" value="Genomic_DNA"/>
</dbReference>
<organism evidence="2 3">
    <name type="scientific">Roseateles oligotrophus</name>
    <dbReference type="NCBI Taxonomy" id="1769250"/>
    <lineage>
        <taxon>Bacteria</taxon>
        <taxon>Pseudomonadati</taxon>
        <taxon>Pseudomonadota</taxon>
        <taxon>Betaproteobacteria</taxon>
        <taxon>Burkholderiales</taxon>
        <taxon>Sphaerotilaceae</taxon>
        <taxon>Roseateles</taxon>
    </lineage>
</organism>
<comment type="caution">
    <text evidence="2">The sequence shown here is derived from an EMBL/GenBank/DDBJ whole genome shotgun (WGS) entry which is preliminary data.</text>
</comment>
<gene>
    <name evidence="2" type="ORF">LNV07_11690</name>
</gene>
<accession>A0ABT2YFE1</accession>
<dbReference type="InterPro" id="IPR022742">
    <property type="entry name" value="Hydrolase_4"/>
</dbReference>
<dbReference type="SUPFAM" id="SSF53474">
    <property type="entry name" value="alpha/beta-Hydrolases"/>
    <property type="match status" value="1"/>
</dbReference>
<keyword evidence="3" id="KW-1185">Reference proteome</keyword>
<evidence type="ECO:0000313" key="2">
    <source>
        <dbReference type="EMBL" id="MCV2368749.1"/>
    </source>
</evidence>
<keyword evidence="2" id="KW-0378">Hydrolase</keyword>
<protein>
    <submittedName>
        <fullName evidence="2">Hydrolase 2, exosortase A system-associated</fullName>
    </submittedName>
</protein>
<evidence type="ECO:0000259" key="1">
    <source>
        <dbReference type="Pfam" id="PF12146"/>
    </source>
</evidence>
<proteinExistence type="predicted"/>
<dbReference type="Pfam" id="PF12146">
    <property type="entry name" value="Hydrolase_4"/>
    <property type="match status" value="1"/>
</dbReference>
<dbReference type="InterPro" id="IPR017532">
    <property type="entry name" value="Hydrolase-2_PEP"/>
</dbReference>
<feature type="domain" description="Serine aminopeptidase S33" evidence="1">
    <location>
        <begin position="34"/>
        <end position="146"/>
    </location>
</feature>
<dbReference type="GO" id="GO:0016787">
    <property type="term" value="F:hydrolase activity"/>
    <property type="evidence" value="ECO:0007669"/>
    <property type="project" value="UniProtKB-KW"/>
</dbReference>
<sequence length="297" mass="32151">MTQAPHAFFLPAAPPSTGQRFCIFHASQGGTVLGRVVYVHPFAEEMNKSRRMAAIQSRALAAAGFSVLQIDLHGCGDSSGDFGDASWDGWVNDVVKAVDWLTERDEAHANAPLWLWGLRAGCLVAVDAAAKLNEPSHFCFWQPAISGKLILQQFLRIKLAADMLSGNSKGLMDEMKLALAQGQSLEIAGYALSAALARGLEQAALLPPSTRAADSIDSFRLAWFELSSREDAEPTPANQQHLKKWAAADFAGQIQLIQGPSFWQTQEIEDAPALVTATCAAFLTESEISEKNRATRI</sequence>
<reference evidence="2 3" key="1">
    <citation type="submission" date="2021-11" db="EMBL/GenBank/DDBJ databases">
        <authorList>
            <person name="Liang Q."/>
            <person name="Mou H."/>
            <person name="Liu Z."/>
        </authorList>
    </citation>
    <scope>NUCLEOTIDE SEQUENCE [LARGE SCALE GENOMIC DNA]</scope>
    <source>
        <strain evidence="2 3">CHU3</strain>
    </source>
</reference>
<dbReference type="Gene3D" id="3.40.50.1820">
    <property type="entry name" value="alpha/beta hydrolase"/>
    <property type="match status" value="1"/>
</dbReference>
<dbReference type="InterPro" id="IPR029058">
    <property type="entry name" value="AB_hydrolase_fold"/>
</dbReference>
<dbReference type="NCBIfam" id="TIGR03101">
    <property type="entry name" value="hydr2_PEP"/>
    <property type="match status" value="1"/>
</dbReference>